<reference evidence="1" key="1">
    <citation type="submission" date="2021-06" db="EMBL/GenBank/DDBJ databases">
        <authorList>
            <person name="Kallberg Y."/>
            <person name="Tangrot J."/>
            <person name="Rosling A."/>
        </authorList>
    </citation>
    <scope>NUCLEOTIDE SEQUENCE</scope>
    <source>
        <strain evidence="1">MA461A</strain>
    </source>
</reference>
<dbReference type="Proteomes" id="UP000789920">
    <property type="component" value="Unassembled WGS sequence"/>
</dbReference>
<sequence>LENTYNNSDILLDETFQDYKLYDNLSQANIISEGLTQESTNSLFEESSQASCSYTLIKNSDHESLMSINNQLHSSRSSFDNHKQLQDKVLQQVKKNRQIIYSIMEKQHKTKWSLTLNLDNL</sequence>
<proteinExistence type="predicted"/>
<accession>A0ACA9SUX4</accession>
<protein>
    <submittedName>
        <fullName evidence="1">12771_t:CDS:1</fullName>
    </submittedName>
</protein>
<evidence type="ECO:0000313" key="1">
    <source>
        <dbReference type="EMBL" id="CAG8846700.1"/>
    </source>
</evidence>
<gene>
    <name evidence="1" type="ORF">RPERSI_LOCUS34279</name>
</gene>
<feature type="non-terminal residue" evidence="1">
    <location>
        <position position="1"/>
    </location>
</feature>
<comment type="caution">
    <text evidence="1">The sequence shown here is derived from an EMBL/GenBank/DDBJ whole genome shotgun (WGS) entry which is preliminary data.</text>
</comment>
<organism evidence="1 2">
    <name type="scientific">Racocetra persica</name>
    <dbReference type="NCBI Taxonomy" id="160502"/>
    <lineage>
        <taxon>Eukaryota</taxon>
        <taxon>Fungi</taxon>
        <taxon>Fungi incertae sedis</taxon>
        <taxon>Mucoromycota</taxon>
        <taxon>Glomeromycotina</taxon>
        <taxon>Glomeromycetes</taxon>
        <taxon>Diversisporales</taxon>
        <taxon>Gigasporaceae</taxon>
        <taxon>Racocetra</taxon>
    </lineage>
</organism>
<dbReference type="EMBL" id="CAJVQC010152459">
    <property type="protein sequence ID" value="CAG8846700.1"/>
    <property type="molecule type" value="Genomic_DNA"/>
</dbReference>
<keyword evidence="2" id="KW-1185">Reference proteome</keyword>
<name>A0ACA9SUX4_9GLOM</name>
<evidence type="ECO:0000313" key="2">
    <source>
        <dbReference type="Proteomes" id="UP000789920"/>
    </source>
</evidence>